<evidence type="ECO:0000256" key="3">
    <source>
        <dbReference type="ARBA" id="ARBA00022840"/>
    </source>
</evidence>
<evidence type="ECO:0000256" key="4">
    <source>
        <dbReference type="ARBA" id="ARBA00023054"/>
    </source>
</evidence>
<dbReference type="Gene3D" id="1.20.5.340">
    <property type="match status" value="2"/>
</dbReference>
<evidence type="ECO:0000256" key="6">
    <source>
        <dbReference type="ARBA" id="ARBA00023175"/>
    </source>
</evidence>
<dbReference type="PANTHER" id="PTHR13140:SF857">
    <property type="entry name" value="MYOSIN-11"/>
    <property type="match status" value="1"/>
</dbReference>
<dbReference type="Gene3D" id="1.20.58.530">
    <property type="match status" value="1"/>
</dbReference>
<accession>A0ABR2WJ50</accession>
<dbReference type="Pfam" id="PF02736">
    <property type="entry name" value="Myosin_N"/>
    <property type="match status" value="1"/>
</dbReference>
<dbReference type="Gene3D" id="3.30.70.1590">
    <property type="match status" value="1"/>
</dbReference>
<dbReference type="PANTHER" id="PTHR13140">
    <property type="entry name" value="MYOSIN"/>
    <property type="match status" value="1"/>
</dbReference>
<name>A0ABR2WJ50_9FUNG</name>
<dbReference type="SUPFAM" id="SSF90257">
    <property type="entry name" value="Myosin rod fragments"/>
    <property type="match status" value="4"/>
</dbReference>
<dbReference type="InterPro" id="IPR008989">
    <property type="entry name" value="Myosin_S1_N"/>
</dbReference>
<evidence type="ECO:0000259" key="10">
    <source>
        <dbReference type="PROSITE" id="PS51456"/>
    </source>
</evidence>
<evidence type="ECO:0000256" key="9">
    <source>
        <dbReference type="SAM" id="Coils"/>
    </source>
</evidence>
<feature type="coiled-coil region" evidence="9">
    <location>
        <begin position="830"/>
        <end position="1415"/>
    </location>
</feature>
<dbReference type="Proteomes" id="UP001479436">
    <property type="component" value="Unassembled WGS sequence"/>
</dbReference>
<dbReference type="Pfam" id="PF01576">
    <property type="entry name" value="Myosin_tail_1"/>
    <property type="match status" value="1"/>
</dbReference>
<dbReference type="Gene3D" id="2.30.30.360">
    <property type="entry name" value="Myosin S1 fragment, N-terminal"/>
    <property type="match status" value="1"/>
</dbReference>
<dbReference type="InterPro" id="IPR002928">
    <property type="entry name" value="Myosin_tail"/>
</dbReference>
<dbReference type="PROSITE" id="PS51456">
    <property type="entry name" value="MYOSIN_MOTOR"/>
    <property type="match status" value="1"/>
</dbReference>
<keyword evidence="13" id="KW-1185">Reference proteome</keyword>
<evidence type="ECO:0000259" key="11">
    <source>
        <dbReference type="PROSITE" id="PS51844"/>
    </source>
</evidence>
<feature type="region of interest" description="Actin-binding" evidence="8">
    <location>
        <begin position="644"/>
        <end position="666"/>
    </location>
</feature>
<dbReference type="PROSITE" id="PS51844">
    <property type="entry name" value="SH3_LIKE"/>
    <property type="match status" value="1"/>
</dbReference>
<comment type="caution">
    <text evidence="12">The sequence shown here is derived from an EMBL/GenBank/DDBJ whole genome shotgun (WGS) entry which is preliminary data.</text>
</comment>
<dbReference type="InterPro" id="IPR001609">
    <property type="entry name" value="Myosin_head_motor_dom-like"/>
</dbReference>
<evidence type="ECO:0000313" key="12">
    <source>
        <dbReference type="EMBL" id="KAK9761523.1"/>
    </source>
</evidence>
<reference evidence="12 13" key="1">
    <citation type="submission" date="2023-04" db="EMBL/GenBank/DDBJ databases">
        <title>Genome of Basidiobolus ranarum AG-B5.</title>
        <authorList>
            <person name="Stajich J.E."/>
            <person name="Carter-House D."/>
            <person name="Gryganskyi A."/>
        </authorList>
    </citation>
    <scope>NUCLEOTIDE SEQUENCE [LARGE SCALE GENOMIC DNA]</scope>
    <source>
        <strain evidence="12 13">AG-B5</strain>
    </source>
</reference>
<dbReference type="Gene3D" id="3.40.850.10">
    <property type="entry name" value="Kinesin motor domain"/>
    <property type="match status" value="1"/>
</dbReference>
<proteinExistence type="inferred from homology"/>
<dbReference type="SUPFAM" id="SSF52540">
    <property type="entry name" value="P-loop containing nucleoside triphosphate hydrolases"/>
    <property type="match status" value="1"/>
</dbReference>
<dbReference type="InterPro" id="IPR000048">
    <property type="entry name" value="IQ_motif_EF-hand-BS"/>
</dbReference>
<keyword evidence="2 8" id="KW-0547">Nucleotide-binding</keyword>
<dbReference type="Gene3D" id="1.20.120.720">
    <property type="entry name" value="Myosin VI head, motor domain, U50 subdomain"/>
    <property type="match status" value="1"/>
</dbReference>
<feature type="domain" description="Myosin motor" evidence="10">
    <location>
        <begin position="85"/>
        <end position="766"/>
    </location>
</feature>
<dbReference type="Pfam" id="PF00063">
    <property type="entry name" value="Myosin_head"/>
    <property type="match status" value="1"/>
</dbReference>
<evidence type="ECO:0000256" key="5">
    <source>
        <dbReference type="ARBA" id="ARBA00023123"/>
    </source>
</evidence>
<keyword evidence="3 8" id="KW-0067">ATP-binding</keyword>
<organism evidence="12 13">
    <name type="scientific">Basidiobolus ranarum</name>
    <dbReference type="NCBI Taxonomy" id="34480"/>
    <lineage>
        <taxon>Eukaryota</taxon>
        <taxon>Fungi</taxon>
        <taxon>Fungi incertae sedis</taxon>
        <taxon>Zoopagomycota</taxon>
        <taxon>Entomophthoromycotina</taxon>
        <taxon>Basidiobolomycetes</taxon>
        <taxon>Basidiobolales</taxon>
        <taxon>Basidiobolaceae</taxon>
        <taxon>Basidiobolus</taxon>
    </lineage>
</organism>
<keyword evidence="5 8" id="KW-0518">Myosin</keyword>
<dbReference type="PROSITE" id="PS50096">
    <property type="entry name" value="IQ"/>
    <property type="match status" value="1"/>
</dbReference>
<sequence length="1436" mass="167032">MVAAEPSENPLLALERVSNVGVADAVAHAAFAERKWVWVEDEQEGYIAGYITKQEGDKAEVHLNNDQVRQINVNGTEKMNPPKFDKVEDMADLAYLNEASVVHNLRLRYHSNLIYTYSGLFLVAVNPYYRLPIYSDQIVKSYKNKKKIEMPPHVFAISDAAYYDMLQDKENQSILITGESGAGKTENTKKVIQYLTAIATDRNQETLKSSLEQQILRANPILESFGNAQTIRNNNSSRFGKFIRIEFNSAGHIAGANIERYVLEKSRITQQNSKERNYHIFYQFMKGAPQSIKDKFLIEGTLNDYTFTKQSRKDIAGVADVAEFKLLQESMDVMGFSEDEQLSLFRVIASILHLGNIELSSGRDEQAQLLETSVPEKICHVLGIPVAEFIKCLLKPKMLAGRDWVVQARTVTQVVYSIEALARTLFERMFDSLIERINVAFQRPGSKTTFIGVLDIAGFEIFDINDLEQLFINYTNERLQQFFNKHMFVLEQEEYKREGIEWKFIDFGLDLQPTIDLIEKANPIGILSCLDEECIVPKASDKTFTEKLHGLWKGKSSKYEVPRFKQGFILHHYASKVEYSTDGWLDKNKDPLNENITQLLGHSTDKYIASLFTDCLRVTSDFTTRNRTKKGAFRTVAQRHKEQLSSLMKQLYSTEPHFVRCILPNEEKKAGKFQTPLVLEQLRCNGVLEGIRIVRQGFPNRLPFSEFRQRYEILAPNVIPRGFMDGKTASHRLLEAIQLDKNQYRIGTSKVFFRAGVLAELENVRDEKLSKIVTNFQSLCRGYLARKFFHRKSDQLKAIQIIQKNARIYVKLREWPWWKLYSKVKPLLNVTRVDEELKKKEEQIKLLEVKVIHEEEEKQHLVKLKSQLESEMKKVEELLSSERNVAMDKEEILRRTQEREAELEEELTEATTELRDIELQYQEVTQVRLNLEQEMLSLREQLDEDNLVLERFEKEKSIREEEISHLQSDLKAETEQVQKLITDRKSLEGQLLQLQKVIESNEDKEGELLKVKSKLQASITELEEKFAKEVAEKTELSQKRIQLESDLKLAKTELAECVNLREEIHQTLKRKENELQELQVQLKSESSDKMAVDKQRREILVRMETLESELENERSERAKSNLQKTKLESEIRELHTLIETKLDEETKQSESRRLRDAELSNLREQLSSCQAELEENRRKNTQMVDNLKKQLEDIKQENDLLANHKATFEKRIVELEITLEEYEKKRSELDKAKRQIEFELQTLTDQHAELQAFSDETLTAKRSMDEQYSNVSSRVEEYETTIAKLERERNGFQRQLDSLSHELEEEARRKNSLELSKKKLDVELADTQARLEEVETSKTELQRRLSAKNAEFDQLQDKYQSEAIDKNAELQEVARKSEKELVALQSHCDDLQRQCSNFEKSKIRLTEEIEDLKFEIEGKNNVARAAEKISKQIKPK</sequence>
<dbReference type="Gene3D" id="1.10.10.820">
    <property type="match status" value="1"/>
</dbReference>
<feature type="binding site" evidence="8">
    <location>
        <begin position="178"/>
        <end position="185"/>
    </location>
    <ligand>
        <name>ATP</name>
        <dbReference type="ChEBI" id="CHEBI:30616"/>
    </ligand>
</feature>
<protein>
    <submittedName>
        <fullName evidence="12">Class II myosin</fullName>
    </submittedName>
</protein>
<evidence type="ECO:0000313" key="13">
    <source>
        <dbReference type="Proteomes" id="UP001479436"/>
    </source>
</evidence>
<evidence type="ECO:0000256" key="1">
    <source>
        <dbReference type="ARBA" id="ARBA00008314"/>
    </source>
</evidence>
<dbReference type="InterPro" id="IPR027417">
    <property type="entry name" value="P-loop_NTPase"/>
</dbReference>
<dbReference type="Pfam" id="PF00612">
    <property type="entry name" value="IQ"/>
    <property type="match status" value="1"/>
</dbReference>
<evidence type="ECO:0000256" key="8">
    <source>
        <dbReference type="PROSITE-ProRule" id="PRU00782"/>
    </source>
</evidence>
<keyword evidence="7 8" id="KW-0009">Actin-binding</keyword>
<keyword evidence="4 9" id="KW-0175">Coiled coil</keyword>
<dbReference type="PRINTS" id="PR00193">
    <property type="entry name" value="MYOSINHEAVY"/>
</dbReference>
<keyword evidence="6 8" id="KW-0505">Motor protein</keyword>
<gene>
    <name evidence="12" type="primary">MYO1_3</name>
    <name evidence="12" type="ORF">K7432_013516</name>
</gene>
<dbReference type="CDD" id="cd01377">
    <property type="entry name" value="MYSc_class_II"/>
    <property type="match status" value="1"/>
</dbReference>
<dbReference type="InterPro" id="IPR036961">
    <property type="entry name" value="Kinesin_motor_dom_sf"/>
</dbReference>
<feature type="domain" description="Myosin N-terminal SH3-like" evidence="11">
    <location>
        <begin position="32"/>
        <end position="81"/>
    </location>
</feature>
<evidence type="ECO:0000256" key="2">
    <source>
        <dbReference type="ARBA" id="ARBA00022741"/>
    </source>
</evidence>
<dbReference type="EMBL" id="JASJQH010001351">
    <property type="protein sequence ID" value="KAK9761523.1"/>
    <property type="molecule type" value="Genomic_DNA"/>
</dbReference>
<dbReference type="InterPro" id="IPR004009">
    <property type="entry name" value="SH3_Myosin"/>
</dbReference>
<dbReference type="SMART" id="SM00242">
    <property type="entry name" value="MYSc"/>
    <property type="match status" value="1"/>
</dbReference>
<evidence type="ECO:0000256" key="7">
    <source>
        <dbReference type="ARBA" id="ARBA00023203"/>
    </source>
</evidence>
<comment type="similarity">
    <text evidence="1 8">Belongs to the TRAFAC class myosin-kinesin ATPase superfamily. Myosin family.</text>
</comment>
<dbReference type="Gene3D" id="4.10.270.10">
    <property type="entry name" value="Myosin, subunit A"/>
    <property type="match status" value="1"/>
</dbReference>